<dbReference type="STRING" id="1442369.A0A0D2IY83"/>
<dbReference type="InterPro" id="IPR036291">
    <property type="entry name" value="NAD(P)-bd_dom_sf"/>
</dbReference>
<organism evidence="4 5">
    <name type="scientific">Rhinocladiella mackenziei CBS 650.93</name>
    <dbReference type="NCBI Taxonomy" id="1442369"/>
    <lineage>
        <taxon>Eukaryota</taxon>
        <taxon>Fungi</taxon>
        <taxon>Dikarya</taxon>
        <taxon>Ascomycota</taxon>
        <taxon>Pezizomycotina</taxon>
        <taxon>Eurotiomycetes</taxon>
        <taxon>Chaetothyriomycetidae</taxon>
        <taxon>Chaetothyriales</taxon>
        <taxon>Herpotrichiellaceae</taxon>
        <taxon>Rhinocladiella</taxon>
    </lineage>
</organism>
<reference evidence="4 5" key="1">
    <citation type="submission" date="2015-01" db="EMBL/GenBank/DDBJ databases">
        <title>The Genome Sequence of Rhinocladiella mackenzie CBS 650.93.</title>
        <authorList>
            <consortium name="The Broad Institute Genomics Platform"/>
            <person name="Cuomo C."/>
            <person name="de Hoog S."/>
            <person name="Gorbushina A."/>
            <person name="Stielow B."/>
            <person name="Teixiera M."/>
            <person name="Abouelleil A."/>
            <person name="Chapman S.B."/>
            <person name="Priest M."/>
            <person name="Young S.K."/>
            <person name="Wortman J."/>
            <person name="Nusbaum C."/>
            <person name="Birren B."/>
        </authorList>
    </citation>
    <scope>NUCLEOTIDE SEQUENCE [LARGE SCALE GENOMIC DNA]</scope>
    <source>
        <strain evidence="4 5">CBS 650.93</strain>
    </source>
</reference>
<evidence type="ECO:0000313" key="4">
    <source>
        <dbReference type="EMBL" id="KIX01500.1"/>
    </source>
</evidence>
<dbReference type="Gene3D" id="3.40.50.720">
    <property type="entry name" value="NAD(P)-binding Rossmann-like Domain"/>
    <property type="match status" value="1"/>
</dbReference>
<dbReference type="Pfam" id="PF00106">
    <property type="entry name" value="adh_short"/>
    <property type="match status" value="1"/>
</dbReference>
<proteinExistence type="inferred from homology"/>
<dbReference type="PANTHER" id="PTHR24320">
    <property type="entry name" value="RETINOL DEHYDROGENASE"/>
    <property type="match status" value="1"/>
</dbReference>
<dbReference type="EMBL" id="KN847481">
    <property type="protein sequence ID" value="KIX01500.1"/>
    <property type="molecule type" value="Genomic_DNA"/>
</dbReference>
<sequence>MGGKGVSFDPAKDIPSLKGNVILISARNAQIGNAGVTEIKNQVTGVSVNFLEMDLSLFNSIKNAARKFRASVSRLDILLLNAGIMGGPPGVTKEGYECRFGVNHMGHALLFKLLLPLLLKSVSEPGGVKPRIVVTASSAHKQTVSSGIEFETPKSTAENLSTIVRYGQSKMANILFTQELARRYPQFTAVSIHPGTVKTDLFSVGDNGWLIKFLQMVVVPIIGVTIEEGTKTPLWAATATAGIKSGEYYEPIGVAGKGTALSKDKELAKKLWKWTEKELGGHDV</sequence>
<keyword evidence="5" id="KW-1185">Reference proteome</keyword>
<dbReference type="GeneID" id="25297297"/>
<evidence type="ECO:0000256" key="1">
    <source>
        <dbReference type="ARBA" id="ARBA00006484"/>
    </source>
</evidence>
<evidence type="ECO:0000313" key="5">
    <source>
        <dbReference type="Proteomes" id="UP000053617"/>
    </source>
</evidence>
<comment type="similarity">
    <text evidence="1">Belongs to the short-chain dehydrogenases/reductases (SDR) family.</text>
</comment>
<dbReference type="InterPro" id="IPR002347">
    <property type="entry name" value="SDR_fam"/>
</dbReference>
<dbReference type="GO" id="GO:0016491">
    <property type="term" value="F:oxidoreductase activity"/>
    <property type="evidence" value="ECO:0007669"/>
    <property type="project" value="UniProtKB-KW"/>
</dbReference>
<keyword evidence="3" id="KW-0560">Oxidoreductase</keyword>
<dbReference type="OrthoDB" id="191139at2759"/>
<dbReference type="AlphaFoldDB" id="A0A0D2IY83"/>
<dbReference type="PRINTS" id="PR00081">
    <property type="entry name" value="GDHRDH"/>
</dbReference>
<dbReference type="RefSeq" id="XP_013268636.1">
    <property type="nucleotide sequence ID" value="XM_013413182.1"/>
</dbReference>
<dbReference type="HOGENOM" id="CLU_010194_44_6_1"/>
<dbReference type="SUPFAM" id="SSF51735">
    <property type="entry name" value="NAD(P)-binding Rossmann-fold domains"/>
    <property type="match status" value="1"/>
</dbReference>
<keyword evidence="2" id="KW-0521">NADP</keyword>
<dbReference type="VEuPathDB" id="FungiDB:Z518_09226"/>
<gene>
    <name evidence="4" type="ORF">Z518_09226</name>
</gene>
<dbReference type="Proteomes" id="UP000053617">
    <property type="component" value="Unassembled WGS sequence"/>
</dbReference>
<protein>
    <submittedName>
        <fullName evidence="4">Rhinocladiella mackenziei CBS 650.93 unplaced genomic scaffold supercont1.7, whole genome shotgun sequence</fullName>
    </submittedName>
</protein>
<accession>A0A0D2IY83</accession>
<evidence type="ECO:0000256" key="2">
    <source>
        <dbReference type="ARBA" id="ARBA00022857"/>
    </source>
</evidence>
<evidence type="ECO:0000256" key="3">
    <source>
        <dbReference type="ARBA" id="ARBA00023002"/>
    </source>
</evidence>
<dbReference type="PANTHER" id="PTHR24320:SF282">
    <property type="entry name" value="WW DOMAIN-CONTAINING OXIDOREDUCTASE"/>
    <property type="match status" value="1"/>
</dbReference>
<name>A0A0D2IY83_9EURO</name>